<dbReference type="Gene3D" id="1.10.10.10">
    <property type="entry name" value="Winged helix-like DNA-binding domain superfamily/Winged helix DNA-binding domain"/>
    <property type="match status" value="1"/>
</dbReference>
<dbReference type="PROSITE" id="PS00743">
    <property type="entry name" value="BETA_LACTAMASE_B_1"/>
    <property type="match status" value="1"/>
</dbReference>
<accession>A0ABV4CP02</accession>
<keyword evidence="2" id="KW-0479">Metal-binding</keyword>
<dbReference type="InterPro" id="IPR050662">
    <property type="entry name" value="Sec-metab_biosynth-thioest"/>
</dbReference>
<dbReference type="Gene3D" id="3.60.15.10">
    <property type="entry name" value="Ribonuclease Z/Hydroxyacylglutathione hydrolase-like"/>
    <property type="match status" value="1"/>
</dbReference>
<protein>
    <submittedName>
        <fullName evidence="6">MBL fold metallo-hydrolase</fullName>
    </submittedName>
</protein>
<evidence type="ECO:0000259" key="5">
    <source>
        <dbReference type="SMART" id="SM00849"/>
    </source>
</evidence>
<dbReference type="InterPro" id="IPR001279">
    <property type="entry name" value="Metallo-B-lactamas"/>
</dbReference>
<dbReference type="RefSeq" id="WP_345359157.1">
    <property type="nucleotide sequence ID" value="NZ_BAABII010000004.1"/>
</dbReference>
<dbReference type="InterPro" id="IPR041516">
    <property type="entry name" value="LACTB2_WH"/>
</dbReference>
<name>A0ABV4CP02_9PSEU</name>
<dbReference type="InterPro" id="IPR036866">
    <property type="entry name" value="RibonucZ/Hydroxyglut_hydro"/>
</dbReference>
<dbReference type="InterPro" id="IPR001018">
    <property type="entry name" value="Beta-lactamase_class-B_CS"/>
</dbReference>
<keyword evidence="4" id="KW-0862">Zinc</keyword>
<evidence type="ECO:0000313" key="7">
    <source>
        <dbReference type="Proteomes" id="UP001564626"/>
    </source>
</evidence>
<dbReference type="PANTHER" id="PTHR23131">
    <property type="entry name" value="ENDORIBONUCLEASE LACTB2"/>
    <property type="match status" value="1"/>
</dbReference>
<dbReference type="Pfam" id="PF17778">
    <property type="entry name" value="WHD_BLACT"/>
    <property type="match status" value="1"/>
</dbReference>
<dbReference type="Pfam" id="PF00753">
    <property type="entry name" value="Lactamase_B"/>
    <property type="match status" value="1"/>
</dbReference>
<reference evidence="6 7" key="1">
    <citation type="submission" date="2024-08" db="EMBL/GenBank/DDBJ databases">
        <title>Genome mining of Saccharopolyspora cebuensis PGLac3 from Nigerian medicinal plant.</title>
        <authorList>
            <person name="Ezeobiora C.E."/>
            <person name="Igbokwe N.H."/>
            <person name="Amin D.H."/>
            <person name="Mendie U.E."/>
        </authorList>
    </citation>
    <scope>NUCLEOTIDE SEQUENCE [LARGE SCALE GENOMIC DNA]</scope>
    <source>
        <strain evidence="6 7">PGLac3</strain>
    </source>
</reference>
<sequence length="261" mass="27722">MEHPAYGTPRPVTAYASVLLCRNPSPMTLEGTNTWLVGAPGAAHRAVIDPGPDDLDHLRRADAQGPVSLVLLTHHHDDHTGGVDEFARLTGAPVRALDPELCSSGDPLRDGEVVEAGGVPLRVLATAGHTADSVCFAVDGAEEPAVFTGDSVLGRGTTVVAHPDGHLRSYLDSLRRLADLPAGTRALPGHGPELPDVAATATAYLDHRTQRLEQVREVVRGCSREPSAREVVEVVYADVDRSVWPAAELTVRAQLAYLRGQ</sequence>
<proteinExistence type="predicted"/>
<evidence type="ECO:0000313" key="6">
    <source>
        <dbReference type="EMBL" id="MEY8041154.1"/>
    </source>
</evidence>
<keyword evidence="3" id="KW-0378">Hydrolase</keyword>
<evidence type="ECO:0000256" key="2">
    <source>
        <dbReference type="ARBA" id="ARBA00022723"/>
    </source>
</evidence>
<dbReference type="CDD" id="cd16278">
    <property type="entry name" value="metallo-hydrolase-like_MBL-fold"/>
    <property type="match status" value="1"/>
</dbReference>
<evidence type="ECO:0000256" key="4">
    <source>
        <dbReference type="ARBA" id="ARBA00022833"/>
    </source>
</evidence>
<dbReference type="InterPro" id="IPR036388">
    <property type="entry name" value="WH-like_DNA-bd_sf"/>
</dbReference>
<keyword evidence="7" id="KW-1185">Reference proteome</keyword>
<dbReference type="SUPFAM" id="SSF56281">
    <property type="entry name" value="Metallo-hydrolase/oxidoreductase"/>
    <property type="match status" value="1"/>
</dbReference>
<comment type="caution">
    <text evidence="6">The sequence shown here is derived from an EMBL/GenBank/DDBJ whole genome shotgun (WGS) entry which is preliminary data.</text>
</comment>
<comment type="cofactor">
    <cofactor evidence="1">
        <name>Zn(2+)</name>
        <dbReference type="ChEBI" id="CHEBI:29105"/>
    </cofactor>
</comment>
<gene>
    <name evidence="6" type="ORF">AB8O55_17240</name>
</gene>
<dbReference type="EMBL" id="JBGEHV010000032">
    <property type="protein sequence ID" value="MEY8041154.1"/>
    <property type="molecule type" value="Genomic_DNA"/>
</dbReference>
<organism evidence="6 7">
    <name type="scientific">Saccharopolyspora cebuensis</name>
    <dbReference type="NCBI Taxonomy" id="418759"/>
    <lineage>
        <taxon>Bacteria</taxon>
        <taxon>Bacillati</taxon>
        <taxon>Actinomycetota</taxon>
        <taxon>Actinomycetes</taxon>
        <taxon>Pseudonocardiales</taxon>
        <taxon>Pseudonocardiaceae</taxon>
        <taxon>Saccharopolyspora</taxon>
    </lineage>
</organism>
<dbReference type="SMART" id="SM00849">
    <property type="entry name" value="Lactamase_B"/>
    <property type="match status" value="1"/>
</dbReference>
<evidence type="ECO:0000256" key="3">
    <source>
        <dbReference type="ARBA" id="ARBA00022801"/>
    </source>
</evidence>
<evidence type="ECO:0000256" key="1">
    <source>
        <dbReference type="ARBA" id="ARBA00001947"/>
    </source>
</evidence>
<dbReference type="Proteomes" id="UP001564626">
    <property type="component" value="Unassembled WGS sequence"/>
</dbReference>
<dbReference type="PANTHER" id="PTHR23131:SF0">
    <property type="entry name" value="ENDORIBONUCLEASE LACTB2"/>
    <property type="match status" value="1"/>
</dbReference>
<feature type="domain" description="Metallo-beta-lactamase" evidence="5">
    <location>
        <begin position="31"/>
        <end position="190"/>
    </location>
</feature>